<evidence type="ECO:0000313" key="2">
    <source>
        <dbReference type="Proteomes" id="UP000078237"/>
    </source>
</evidence>
<protein>
    <submittedName>
        <fullName evidence="1">Uncharacterized protein</fullName>
    </submittedName>
</protein>
<gene>
    <name evidence="1" type="ORF">MMYC01_205980</name>
</gene>
<dbReference type="Proteomes" id="UP000078237">
    <property type="component" value="Unassembled WGS sequence"/>
</dbReference>
<dbReference type="OrthoDB" id="4501419at2759"/>
<dbReference type="AlphaFoldDB" id="A0A175W1M3"/>
<keyword evidence="2" id="KW-1185">Reference proteome</keyword>
<reference evidence="1 2" key="1">
    <citation type="journal article" date="2016" name="Genome Announc.">
        <title>Genome Sequence of Madurella mycetomatis mm55, Isolated from a Human Mycetoma Case in Sudan.</title>
        <authorList>
            <person name="Smit S."/>
            <person name="Derks M.F."/>
            <person name="Bervoets S."/>
            <person name="Fahal A."/>
            <person name="van Leeuwen W."/>
            <person name="van Belkum A."/>
            <person name="van de Sande W.W."/>
        </authorList>
    </citation>
    <scope>NUCLEOTIDE SEQUENCE [LARGE SCALE GENOMIC DNA]</scope>
    <source>
        <strain evidence="2">mm55</strain>
    </source>
</reference>
<evidence type="ECO:0000313" key="1">
    <source>
        <dbReference type="EMBL" id="KXX77647.1"/>
    </source>
</evidence>
<dbReference type="EMBL" id="LCTW02000151">
    <property type="protein sequence ID" value="KXX77647.1"/>
    <property type="molecule type" value="Genomic_DNA"/>
</dbReference>
<comment type="caution">
    <text evidence="1">The sequence shown here is derived from an EMBL/GenBank/DDBJ whole genome shotgun (WGS) entry which is preliminary data.</text>
</comment>
<dbReference type="VEuPathDB" id="FungiDB:MMYC01_205980"/>
<organism evidence="1 2">
    <name type="scientific">Madurella mycetomatis</name>
    <dbReference type="NCBI Taxonomy" id="100816"/>
    <lineage>
        <taxon>Eukaryota</taxon>
        <taxon>Fungi</taxon>
        <taxon>Dikarya</taxon>
        <taxon>Ascomycota</taxon>
        <taxon>Pezizomycotina</taxon>
        <taxon>Sordariomycetes</taxon>
        <taxon>Sordariomycetidae</taxon>
        <taxon>Sordariales</taxon>
        <taxon>Sordariales incertae sedis</taxon>
        <taxon>Madurella</taxon>
    </lineage>
</organism>
<dbReference type="STRING" id="100816.A0A175W1M3"/>
<accession>A0A175W1M3</accession>
<proteinExistence type="predicted"/>
<sequence>MKPVTFAHVEAGIPKNKLLLLNPDLAVALWLRELVSQGGPASIRSQGGLALPLELWIGASTSSGRTDEFTHILDAAVKYATKRRKLCFVKTSLVSSPYSPALPTGVKLLRCVRHEFENQARLQLAGNLRNPGSVMAFLSFLNDATDETAAEINARTRDTRANRQEWLYDYICGCYVEIPKLCALSGPGNVFYTIHRYDAPVGYLTGLYRHVTVPDIISRIEGGSCWACRRDRLISLDRWPTEDNGGVNWLVAIPDQYWGVRLACPLCLGLKLYYNHLQYRKAQRRGDTTEEDNKRMRKKIHAQLAKLRYYR</sequence>
<name>A0A175W1M3_9PEZI</name>